<comment type="similarity">
    <text evidence="5 14">In the C-terminal section; belongs to the HTP reductase family.</text>
</comment>
<dbReference type="InterPro" id="IPR050765">
    <property type="entry name" value="Riboflavin_Biosynth_HTPR"/>
</dbReference>
<evidence type="ECO:0000256" key="4">
    <source>
        <dbReference type="ARBA" id="ARBA00005259"/>
    </source>
</evidence>
<dbReference type="EMBL" id="JACRTB010000010">
    <property type="protein sequence ID" value="MBC8576291.1"/>
    <property type="molecule type" value="Genomic_DNA"/>
</dbReference>
<comment type="caution">
    <text evidence="16">The sequence shown here is derived from an EMBL/GenBank/DDBJ whole genome shotgun (WGS) entry which is preliminary data.</text>
</comment>
<accession>A0ABR7NIR0</accession>
<dbReference type="PANTHER" id="PTHR38011:SF7">
    <property type="entry name" value="2,5-DIAMINO-6-RIBOSYLAMINO-4(3H)-PYRIMIDINONE 5'-PHOSPHATE REDUCTASE"/>
    <property type="match status" value="1"/>
</dbReference>
<keyword evidence="8 14" id="KW-0862">Zinc</keyword>
<evidence type="ECO:0000256" key="7">
    <source>
        <dbReference type="ARBA" id="ARBA00022723"/>
    </source>
</evidence>
<dbReference type="InterPro" id="IPR004794">
    <property type="entry name" value="Eubact_RibD"/>
</dbReference>
<comment type="similarity">
    <text evidence="4 14">In the N-terminal section; belongs to the cytidine and deoxycytidylate deaminase family.</text>
</comment>
<dbReference type="NCBIfam" id="TIGR00227">
    <property type="entry name" value="ribD_Cterm"/>
    <property type="match status" value="1"/>
</dbReference>
<keyword evidence="10 14" id="KW-0560">Oxidoreductase</keyword>
<comment type="catalytic activity">
    <reaction evidence="12 14">
        <text>5-amino-6-(5-phospho-D-ribitylamino)uracil + NADP(+) = 5-amino-6-(5-phospho-D-ribosylamino)uracil + NADPH + H(+)</text>
        <dbReference type="Rhea" id="RHEA:17845"/>
        <dbReference type="ChEBI" id="CHEBI:15378"/>
        <dbReference type="ChEBI" id="CHEBI:57783"/>
        <dbReference type="ChEBI" id="CHEBI:58349"/>
        <dbReference type="ChEBI" id="CHEBI:58421"/>
        <dbReference type="ChEBI" id="CHEBI:58453"/>
        <dbReference type="EC" id="1.1.1.193"/>
    </reaction>
</comment>
<keyword evidence="7 14" id="KW-0479">Metal-binding</keyword>
<evidence type="ECO:0000256" key="3">
    <source>
        <dbReference type="ARBA" id="ARBA00004910"/>
    </source>
</evidence>
<evidence type="ECO:0000259" key="15">
    <source>
        <dbReference type="PROSITE" id="PS51747"/>
    </source>
</evidence>
<dbReference type="CDD" id="cd01284">
    <property type="entry name" value="Riboflavin_deaminase-reductase"/>
    <property type="match status" value="1"/>
</dbReference>
<dbReference type="InterPro" id="IPR024072">
    <property type="entry name" value="DHFR-like_dom_sf"/>
</dbReference>
<dbReference type="PROSITE" id="PS00903">
    <property type="entry name" value="CYT_DCMP_DEAMINASES_1"/>
    <property type="match status" value="1"/>
</dbReference>
<comment type="function">
    <text evidence="1 14">Converts 2,5-diamino-6-(ribosylamino)-4(3h)-pyrimidinone 5'-phosphate into 5-amino-6-(ribosylamino)-2,4(1h,3h)-pyrimidinedione 5'-phosphate.</text>
</comment>
<dbReference type="GO" id="GO:0008703">
    <property type="term" value="F:5-amino-6-(5-phosphoribosylamino)uracil reductase activity"/>
    <property type="evidence" value="ECO:0007669"/>
    <property type="project" value="UniProtKB-EC"/>
</dbReference>
<reference evidence="16 17" key="1">
    <citation type="submission" date="2020-08" db="EMBL/GenBank/DDBJ databases">
        <title>Genome public.</title>
        <authorList>
            <person name="Liu C."/>
            <person name="Sun Q."/>
        </authorList>
    </citation>
    <scope>NUCLEOTIDE SEQUENCE [LARGE SCALE GENOMIC DNA]</scope>
    <source>
        <strain evidence="16 17">BX1</strain>
    </source>
</reference>
<evidence type="ECO:0000256" key="12">
    <source>
        <dbReference type="ARBA" id="ARBA00049861"/>
    </source>
</evidence>
<comment type="catalytic activity">
    <reaction evidence="13 14">
        <text>2,5-diamino-6-hydroxy-4-(5-phosphoribosylamino)-pyrimidine + H2O + H(+) = 5-amino-6-(5-phospho-D-ribosylamino)uracil + NH4(+)</text>
        <dbReference type="Rhea" id="RHEA:21868"/>
        <dbReference type="ChEBI" id="CHEBI:15377"/>
        <dbReference type="ChEBI" id="CHEBI:15378"/>
        <dbReference type="ChEBI" id="CHEBI:28938"/>
        <dbReference type="ChEBI" id="CHEBI:58453"/>
        <dbReference type="ChEBI" id="CHEBI:58614"/>
        <dbReference type="EC" id="3.5.4.26"/>
    </reaction>
</comment>
<dbReference type="InterPro" id="IPR016192">
    <property type="entry name" value="APOBEC/CMP_deaminase_Zn-bd"/>
</dbReference>
<keyword evidence="14 16" id="KW-0378">Hydrolase</keyword>
<dbReference type="EC" id="1.1.1.193" evidence="14"/>
<comment type="pathway">
    <text evidence="3 14">Cofactor biosynthesis; riboflavin biosynthesis; 5-amino-6-(D-ribitylamino)uracil from GTP: step 3/4.</text>
</comment>
<dbReference type="Pfam" id="PF00383">
    <property type="entry name" value="dCMP_cyt_deam_1"/>
    <property type="match status" value="1"/>
</dbReference>
<dbReference type="PANTHER" id="PTHR38011">
    <property type="entry name" value="DIHYDROFOLATE REDUCTASE FAMILY PROTEIN (AFU_ORTHOLOGUE AFUA_8G06820)"/>
    <property type="match status" value="1"/>
</dbReference>
<dbReference type="PIRSF" id="PIRSF006769">
    <property type="entry name" value="RibD"/>
    <property type="match status" value="1"/>
</dbReference>
<evidence type="ECO:0000256" key="6">
    <source>
        <dbReference type="ARBA" id="ARBA00022619"/>
    </source>
</evidence>
<dbReference type="PROSITE" id="PS51747">
    <property type="entry name" value="CYT_DCMP_DEAMINASES_2"/>
    <property type="match status" value="1"/>
</dbReference>
<dbReference type="RefSeq" id="WP_262399824.1">
    <property type="nucleotide sequence ID" value="NZ_JACRTB010000010.1"/>
</dbReference>
<dbReference type="Proteomes" id="UP000658131">
    <property type="component" value="Unassembled WGS sequence"/>
</dbReference>
<evidence type="ECO:0000256" key="2">
    <source>
        <dbReference type="ARBA" id="ARBA00004882"/>
    </source>
</evidence>
<keyword evidence="11" id="KW-0511">Multifunctional enzyme</keyword>
<evidence type="ECO:0000313" key="17">
    <source>
        <dbReference type="Proteomes" id="UP000658131"/>
    </source>
</evidence>
<dbReference type="Pfam" id="PF01872">
    <property type="entry name" value="RibD_C"/>
    <property type="match status" value="1"/>
</dbReference>
<dbReference type="GO" id="GO:0008835">
    <property type="term" value="F:diaminohydroxyphosphoribosylaminopyrimidine deaminase activity"/>
    <property type="evidence" value="ECO:0007669"/>
    <property type="project" value="UniProtKB-EC"/>
</dbReference>
<comment type="pathway">
    <text evidence="2 14">Cofactor biosynthesis; riboflavin biosynthesis; 5-amino-6-(D-ribitylamino)uracil from GTP: step 2/4.</text>
</comment>
<evidence type="ECO:0000256" key="10">
    <source>
        <dbReference type="ARBA" id="ARBA00023002"/>
    </source>
</evidence>
<name>A0ABR7NIR0_9FIRM</name>
<evidence type="ECO:0000256" key="1">
    <source>
        <dbReference type="ARBA" id="ARBA00002151"/>
    </source>
</evidence>
<dbReference type="InterPro" id="IPR002734">
    <property type="entry name" value="RibDG_C"/>
</dbReference>
<sequence>MEDEKWMRRALHLAERGIGQVNPNPLVGAVIVRDGRTLGEGWHERYGGPHAERNALRHCAGSPEGATLYVNLEPCCHTGRNPPCTDAILESGIRRVVVGSLDPNPLVAGRGISLLRERGLEVVTGILKEECGAINAPFFHYIRTGTPYVILKYAMTLDGKIASRTGASRWITGEAARERVHRDRGRYAAVMVGLGTVLADDPLLTCRIEGGRNPLRIICDSSLSTPPDSRIVRTAREVPTLIATCVGEPARLSPYRKAGCETLTLPRGTDERLSLPDLTAALGKRGIDSILLEGGAALHGAMLDAHLVQRIQCYLAPKLFGGAAAPSPVGGQGVESPAEAFRLLRRTITPLGEDLLIEGEVCGNVYGNC</sequence>
<comment type="cofactor">
    <cofactor evidence="14">
        <name>Zn(2+)</name>
        <dbReference type="ChEBI" id="CHEBI:29105"/>
    </cofactor>
    <text evidence="14">Binds 1 zinc ion.</text>
</comment>
<evidence type="ECO:0000256" key="5">
    <source>
        <dbReference type="ARBA" id="ARBA00007417"/>
    </source>
</evidence>
<organism evidence="16 17">
    <name type="scientific">Yanshouia hominis</name>
    <dbReference type="NCBI Taxonomy" id="2763673"/>
    <lineage>
        <taxon>Bacteria</taxon>
        <taxon>Bacillati</taxon>
        <taxon>Bacillota</taxon>
        <taxon>Clostridia</taxon>
        <taxon>Eubacteriales</taxon>
        <taxon>Oscillospiraceae</taxon>
        <taxon>Yanshouia</taxon>
    </lineage>
</organism>
<dbReference type="InterPro" id="IPR011549">
    <property type="entry name" value="RibD_C"/>
</dbReference>
<evidence type="ECO:0000256" key="14">
    <source>
        <dbReference type="PIRNR" id="PIRNR006769"/>
    </source>
</evidence>
<dbReference type="Gene3D" id="3.40.430.10">
    <property type="entry name" value="Dihydrofolate Reductase, subunit A"/>
    <property type="match status" value="1"/>
</dbReference>
<proteinExistence type="inferred from homology"/>
<dbReference type="InterPro" id="IPR016193">
    <property type="entry name" value="Cytidine_deaminase-like"/>
</dbReference>
<dbReference type="Gene3D" id="3.40.140.10">
    <property type="entry name" value="Cytidine Deaminase, domain 2"/>
    <property type="match status" value="1"/>
</dbReference>
<dbReference type="EC" id="3.5.4.26" evidence="14"/>
<feature type="domain" description="CMP/dCMP-type deaminase" evidence="15">
    <location>
        <begin position="1"/>
        <end position="114"/>
    </location>
</feature>
<evidence type="ECO:0000313" key="16">
    <source>
        <dbReference type="EMBL" id="MBC8576291.1"/>
    </source>
</evidence>
<dbReference type="SUPFAM" id="SSF53597">
    <property type="entry name" value="Dihydrofolate reductase-like"/>
    <property type="match status" value="1"/>
</dbReference>
<evidence type="ECO:0000256" key="11">
    <source>
        <dbReference type="ARBA" id="ARBA00023268"/>
    </source>
</evidence>
<evidence type="ECO:0000256" key="8">
    <source>
        <dbReference type="ARBA" id="ARBA00022833"/>
    </source>
</evidence>
<evidence type="ECO:0000256" key="13">
    <source>
        <dbReference type="ARBA" id="ARBA00049886"/>
    </source>
</evidence>
<dbReference type="SUPFAM" id="SSF53927">
    <property type="entry name" value="Cytidine deaminase-like"/>
    <property type="match status" value="1"/>
</dbReference>
<protein>
    <recommendedName>
        <fullName evidence="14">Riboflavin biosynthesis protein RibD</fullName>
    </recommendedName>
    <domain>
        <recommendedName>
            <fullName evidence="14">Diaminohydroxyphosphoribosylaminopyrimidine deaminase</fullName>
            <shortName evidence="14">DRAP deaminase</shortName>
            <ecNumber evidence="14">3.5.4.26</ecNumber>
        </recommendedName>
        <alternativeName>
            <fullName evidence="14">Riboflavin-specific deaminase</fullName>
        </alternativeName>
    </domain>
    <domain>
        <recommendedName>
            <fullName evidence="14">5-amino-6-(5-phosphoribosylamino)uracil reductase</fullName>
            <ecNumber evidence="14">1.1.1.193</ecNumber>
        </recommendedName>
        <alternativeName>
            <fullName evidence="14">HTP reductase</fullName>
        </alternativeName>
    </domain>
</protein>
<keyword evidence="9 14" id="KW-0521">NADP</keyword>
<dbReference type="InterPro" id="IPR002125">
    <property type="entry name" value="CMP_dCMP_dom"/>
</dbReference>
<dbReference type="NCBIfam" id="TIGR00326">
    <property type="entry name" value="eubact_ribD"/>
    <property type="match status" value="1"/>
</dbReference>
<keyword evidence="17" id="KW-1185">Reference proteome</keyword>
<keyword evidence="6 14" id="KW-0686">Riboflavin biosynthesis</keyword>
<evidence type="ECO:0000256" key="9">
    <source>
        <dbReference type="ARBA" id="ARBA00022857"/>
    </source>
</evidence>
<gene>
    <name evidence="16" type="primary">ribD</name>
    <name evidence="16" type="ORF">H8717_07715</name>
</gene>